<gene>
    <name evidence="1" type="ORF">NCTC10115_00292</name>
</gene>
<proteinExistence type="predicted"/>
<name>A0A3B0PGQ7_MYCGL</name>
<feature type="non-terminal residue" evidence="1">
    <location>
        <position position="73"/>
    </location>
</feature>
<sequence>MVPFGLHHAFYAPLWFTSAGGSIANIIVNQAGSNAIAPLIVTDENGQRVIRSIVGVAANKDAVKPAGFTAQNW</sequence>
<evidence type="ECO:0000313" key="2">
    <source>
        <dbReference type="Proteomes" id="UP000260136"/>
    </source>
</evidence>
<reference evidence="2" key="1">
    <citation type="submission" date="2018-06" db="EMBL/GenBank/DDBJ databases">
        <authorList>
            <consortium name="Pathogen Informatics"/>
        </authorList>
    </citation>
    <scope>NUCLEOTIDE SEQUENCE [LARGE SCALE GENOMIC DNA]</scope>
    <source>
        <strain evidence="2">NCTC10115</strain>
    </source>
</reference>
<dbReference type="GO" id="GO:0016740">
    <property type="term" value="F:transferase activity"/>
    <property type="evidence" value="ECO:0007669"/>
    <property type="project" value="UniProtKB-KW"/>
</dbReference>
<organism evidence="1 2">
    <name type="scientific">Mycoplasmoides gallisepticum</name>
    <name type="common">Mycoplasma gallisepticum</name>
    <dbReference type="NCBI Taxonomy" id="2096"/>
    <lineage>
        <taxon>Bacteria</taxon>
        <taxon>Bacillati</taxon>
        <taxon>Mycoplasmatota</taxon>
        <taxon>Mycoplasmoidales</taxon>
        <taxon>Mycoplasmoidaceae</taxon>
        <taxon>Mycoplasmoides</taxon>
    </lineage>
</organism>
<protein>
    <submittedName>
        <fullName evidence="1">Phosphotransferase system, EIIC</fullName>
    </submittedName>
</protein>
<accession>A0A3B0PGQ7</accession>
<dbReference type="Proteomes" id="UP000260136">
    <property type="component" value="Chromosome"/>
</dbReference>
<evidence type="ECO:0000313" key="1">
    <source>
        <dbReference type="EMBL" id="SYV93995.1"/>
    </source>
</evidence>
<dbReference type="AlphaFoldDB" id="A0A3B0PGQ7"/>
<keyword evidence="1" id="KW-0808">Transferase</keyword>
<dbReference type="EMBL" id="LS991952">
    <property type="protein sequence ID" value="SYV93995.1"/>
    <property type="molecule type" value="Genomic_DNA"/>
</dbReference>